<dbReference type="EMBL" id="APJW01000001">
    <property type="protein sequence ID" value="EQM63047.1"/>
    <property type="molecule type" value="Genomic_DNA"/>
</dbReference>
<proteinExistence type="predicted"/>
<sequence length="383" mass="43045">MDFSRLCFGYVPKLTFSSVRDRGRDKIHYIPNSQHVAKKLISGLIALLGVSALVCSVLAASMCHTFMPAIALLVLATVLLVLSYHQYLKAWTRLEIRNRTTEKIGAQQVSELSYFSFLRSWRMIALGKYRLGKNVHVYEGNREELRAVLKSRVAVKNGVALVQEIDCECPSKLSTDYQEVFCLPDEVSCHAQHTLQEGGVDQITAVSWVNKGIDVNPEELVYIPISRIRSNTCSTPNSLVSLYKGLYFQAFSLAVKKMTTSSTVHSEGACLLVSPIGIWRDMSAEDKHSAKVVSKLAFLQAVEEFAQHTLASEAKVTILFMDPYSVAPLRSIDINLLFPSLERLRFEDLSPESLVEQGQGCSEYFCKKKESPRKWLRYSRCLS</sequence>
<evidence type="ECO:0000313" key="2">
    <source>
        <dbReference type="EMBL" id="EQM63047.1"/>
    </source>
</evidence>
<evidence type="ECO:0008006" key="4">
    <source>
        <dbReference type="Google" id="ProtNLM"/>
    </source>
</evidence>
<evidence type="ECO:0000313" key="3">
    <source>
        <dbReference type="Proteomes" id="UP000016064"/>
    </source>
</evidence>
<keyword evidence="1" id="KW-0812">Transmembrane</keyword>
<feature type="transmembrane region" description="Helical" evidence="1">
    <location>
        <begin position="66"/>
        <end position="84"/>
    </location>
</feature>
<reference evidence="2 3" key="1">
    <citation type="submission" date="2013-07" db="EMBL/GenBank/DDBJ databases">
        <title>Isolation of a new Chlamydia species from the feral Sacred Ibis (Threskiornis aethiopicus): Chlamydia ibidis.</title>
        <authorList>
            <person name="Vorimore F."/>
            <person name="Hsia R.-C."/>
            <person name="Huot-Creasy H."/>
            <person name="Bastian S."/>
            <person name="Deruyter L."/>
            <person name="Passet A."/>
            <person name="Sachse K."/>
            <person name="Bavoil P."/>
            <person name="Myers G."/>
            <person name="Laroucau K."/>
        </authorList>
    </citation>
    <scope>NUCLEOTIDE SEQUENCE [LARGE SCALE GENOMIC DNA]</scope>
    <source>
        <strain evidence="2 3">10-1398/6</strain>
    </source>
</reference>
<dbReference type="RefSeq" id="WP_020370899.1">
    <property type="nucleotide sequence ID" value="NZ_APJW01000001.1"/>
</dbReference>
<keyword evidence="3" id="KW-1185">Reference proteome</keyword>
<name>A0ABN0N0E7_9CHLA</name>
<gene>
    <name evidence="2" type="ORF">H359_0257</name>
</gene>
<dbReference type="Proteomes" id="UP000016064">
    <property type="component" value="Unassembled WGS sequence"/>
</dbReference>
<keyword evidence="1" id="KW-1133">Transmembrane helix</keyword>
<accession>A0ABN0N0E7</accession>
<protein>
    <recommendedName>
        <fullName evidence="4">Inner membrane protein</fullName>
    </recommendedName>
</protein>
<keyword evidence="1" id="KW-0472">Membrane</keyword>
<evidence type="ECO:0000256" key="1">
    <source>
        <dbReference type="SAM" id="Phobius"/>
    </source>
</evidence>
<organism evidence="2 3">
    <name type="scientific">Chlamydia ibidis 10-1398/6</name>
    <dbReference type="NCBI Taxonomy" id="1046581"/>
    <lineage>
        <taxon>Bacteria</taxon>
        <taxon>Pseudomonadati</taxon>
        <taxon>Chlamydiota</taxon>
        <taxon>Chlamydiia</taxon>
        <taxon>Chlamydiales</taxon>
        <taxon>Chlamydiaceae</taxon>
        <taxon>Chlamydia/Chlamydophila group</taxon>
        <taxon>Chlamydia</taxon>
    </lineage>
</organism>
<comment type="caution">
    <text evidence="2">The sequence shown here is derived from an EMBL/GenBank/DDBJ whole genome shotgun (WGS) entry which is preliminary data.</text>
</comment>
<feature type="transmembrane region" description="Helical" evidence="1">
    <location>
        <begin position="40"/>
        <end position="60"/>
    </location>
</feature>